<evidence type="ECO:0000313" key="2">
    <source>
        <dbReference type="Proteomes" id="UP000308600"/>
    </source>
</evidence>
<dbReference type="EMBL" id="ML208448">
    <property type="protein sequence ID" value="TFK65092.1"/>
    <property type="molecule type" value="Genomic_DNA"/>
</dbReference>
<protein>
    <submittedName>
        <fullName evidence="1">Uncharacterized protein</fullName>
    </submittedName>
</protein>
<evidence type="ECO:0000313" key="1">
    <source>
        <dbReference type="EMBL" id="TFK65092.1"/>
    </source>
</evidence>
<organism evidence="1 2">
    <name type="scientific">Pluteus cervinus</name>
    <dbReference type="NCBI Taxonomy" id="181527"/>
    <lineage>
        <taxon>Eukaryota</taxon>
        <taxon>Fungi</taxon>
        <taxon>Dikarya</taxon>
        <taxon>Basidiomycota</taxon>
        <taxon>Agaricomycotina</taxon>
        <taxon>Agaricomycetes</taxon>
        <taxon>Agaricomycetidae</taxon>
        <taxon>Agaricales</taxon>
        <taxon>Pluteineae</taxon>
        <taxon>Pluteaceae</taxon>
        <taxon>Pluteus</taxon>
    </lineage>
</organism>
<reference evidence="1 2" key="1">
    <citation type="journal article" date="2019" name="Nat. Ecol. Evol.">
        <title>Megaphylogeny resolves global patterns of mushroom evolution.</title>
        <authorList>
            <person name="Varga T."/>
            <person name="Krizsan K."/>
            <person name="Foldi C."/>
            <person name="Dima B."/>
            <person name="Sanchez-Garcia M."/>
            <person name="Sanchez-Ramirez S."/>
            <person name="Szollosi G.J."/>
            <person name="Szarkandi J.G."/>
            <person name="Papp V."/>
            <person name="Albert L."/>
            <person name="Andreopoulos W."/>
            <person name="Angelini C."/>
            <person name="Antonin V."/>
            <person name="Barry K.W."/>
            <person name="Bougher N.L."/>
            <person name="Buchanan P."/>
            <person name="Buyck B."/>
            <person name="Bense V."/>
            <person name="Catcheside P."/>
            <person name="Chovatia M."/>
            <person name="Cooper J."/>
            <person name="Damon W."/>
            <person name="Desjardin D."/>
            <person name="Finy P."/>
            <person name="Geml J."/>
            <person name="Haridas S."/>
            <person name="Hughes K."/>
            <person name="Justo A."/>
            <person name="Karasinski D."/>
            <person name="Kautmanova I."/>
            <person name="Kiss B."/>
            <person name="Kocsube S."/>
            <person name="Kotiranta H."/>
            <person name="LaButti K.M."/>
            <person name="Lechner B.E."/>
            <person name="Liimatainen K."/>
            <person name="Lipzen A."/>
            <person name="Lukacs Z."/>
            <person name="Mihaltcheva S."/>
            <person name="Morgado L.N."/>
            <person name="Niskanen T."/>
            <person name="Noordeloos M.E."/>
            <person name="Ohm R.A."/>
            <person name="Ortiz-Santana B."/>
            <person name="Ovrebo C."/>
            <person name="Racz N."/>
            <person name="Riley R."/>
            <person name="Savchenko A."/>
            <person name="Shiryaev A."/>
            <person name="Soop K."/>
            <person name="Spirin V."/>
            <person name="Szebenyi C."/>
            <person name="Tomsovsky M."/>
            <person name="Tulloss R.E."/>
            <person name="Uehling J."/>
            <person name="Grigoriev I.V."/>
            <person name="Vagvolgyi C."/>
            <person name="Papp T."/>
            <person name="Martin F.M."/>
            <person name="Miettinen O."/>
            <person name="Hibbett D.S."/>
            <person name="Nagy L.G."/>
        </authorList>
    </citation>
    <scope>NUCLEOTIDE SEQUENCE [LARGE SCALE GENOMIC DNA]</scope>
    <source>
        <strain evidence="1 2">NL-1719</strain>
    </source>
</reference>
<sequence>MQGVEGLLDDFHATPSHQPTPFADDDDDEELDNLDELFLRRARRVRFDLGEDDSESDSERENREPEPGAQQQGTDLANDPLFHEHAGMNWDKDHDGEPDDDHGVEVLPPVFDEHPAVRNFYIRAFLGNAFERMTHQSVRLMLDGFVLSRRLEGDEIPIARTLATVERRLGVTTKGFITTLFVCDVCWAAYEPHQLFNLPEDGLCEFEGCSGRLFRTKRTSDNEMKRQPVKTMPFVEPKKVVAELLARRGKFDQLQLWRKPGDQPGHRAPRRTKGYDAFDDLNQPMNDVYDGWGWRAIQAGLQRHWDGEWKLEDVDYRELNQQFVALPCGLVWQMNIDWFQAVSNGNHSTGAIYLTLCNNPRGIRYLREETALVLVIPGPHEPSLEQLNECIKFIVRGMQELYMGTSMIRLANPVLTHCFLWNNVSDLPASRKAAGLAAHNSKLFMCPSCYAQFDELTDHKCFDTSGLKLRSDMRYLKYSYRARKGDSDDAELIFQQRGVRWSVLNLLPGWQPSGSSPIDFMHCVMLCMIKHVTRGIFFNYGMFNVLGRGNTMLTELEEFFDSIIWPASVGRLPPSVRCSVKADQWRSQISVLPLALYVVWGLGDGTISDESAPASSARTNLAKSQANSEKLVRNRMTANLLANNPNASEQEKEQIKTVTMDRSYQRHYEALLEFTAAIRILATRSISPASVKRAFIMLRRAIQSWAQMHAHLTPYFHLAIHMEDQFLKYGPTYSWWTYPYERNNGFLGRFNHNGHTGGELEGTMMRGWWKSIFIQKLISHFEERPELAFEDEDSLRLLKSYMKGDKKERRGTLQVLLTQLAAEQHQPQLRFSASGITVSLRHLEGGGSGFYHLVFTFLRARWDTKFDLRPDVELDVFAPRVAFSGKVTSYSHFFWQERRYGTARSGKSAQYAFIDDRVPVCIRYIFEAIQPFWNDQIPPAKAKIAIIQRFVPFAGVLQFPWDLRAVDLGYQVWQADHLAELEVVELQRFSGHFILAPLTSQNKKLWVTISYDHVSITESVAIII</sequence>
<dbReference type="Proteomes" id="UP000308600">
    <property type="component" value="Unassembled WGS sequence"/>
</dbReference>
<keyword evidence="2" id="KW-1185">Reference proteome</keyword>
<accession>A0ACD3AJP7</accession>
<gene>
    <name evidence="1" type="ORF">BDN72DRAFT_773779</name>
</gene>
<proteinExistence type="predicted"/>
<name>A0ACD3AJP7_9AGAR</name>